<dbReference type="PANTHER" id="PTHR43161">
    <property type="entry name" value="SORBITOL DEHYDROGENASE"/>
    <property type="match status" value="1"/>
</dbReference>
<evidence type="ECO:0000256" key="4">
    <source>
        <dbReference type="ARBA" id="ARBA00022833"/>
    </source>
</evidence>
<protein>
    <submittedName>
        <fullName evidence="8">Sorbitol dehydrogenase</fullName>
    </submittedName>
</protein>
<dbReference type="GO" id="GO:0016491">
    <property type="term" value="F:oxidoreductase activity"/>
    <property type="evidence" value="ECO:0007669"/>
    <property type="project" value="UniProtKB-KW"/>
</dbReference>
<gene>
    <name evidence="8" type="ORF">Afil01_03320</name>
</gene>
<dbReference type="Pfam" id="PF00107">
    <property type="entry name" value="ADH_zinc_N"/>
    <property type="match status" value="1"/>
</dbReference>
<dbReference type="AlphaFoldDB" id="A0A9W6SGD9"/>
<dbReference type="InterPro" id="IPR013149">
    <property type="entry name" value="ADH-like_C"/>
</dbReference>
<organism evidence="8 9">
    <name type="scientific">Actinorhabdospora filicis</name>
    <dbReference type="NCBI Taxonomy" id="1785913"/>
    <lineage>
        <taxon>Bacteria</taxon>
        <taxon>Bacillati</taxon>
        <taxon>Actinomycetota</taxon>
        <taxon>Actinomycetes</taxon>
        <taxon>Micromonosporales</taxon>
        <taxon>Micromonosporaceae</taxon>
        <taxon>Actinorhabdospora</taxon>
    </lineage>
</organism>
<dbReference type="Pfam" id="PF08240">
    <property type="entry name" value="ADH_N"/>
    <property type="match status" value="1"/>
</dbReference>
<feature type="domain" description="Alcohol dehydrogenase-like C-terminal" evidence="6">
    <location>
        <begin position="177"/>
        <end position="290"/>
    </location>
</feature>
<evidence type="ECO:0000313" key="9">
    <source>
        <dbReference type="Proteomes" id="UP001165079"/>
    </source>
</evidence>
<dbReference type="GO" id="GO:0046872">
    <property type="term" value="F:metal ion binding"/>
    <property type="evidence" value="ECO:0007669"/>
    <property type="project" value="UniProtKB-KW"/>
</dbReference>
<keyword evidence="5" id="KW-0560">Oxidoreductase</keyword>
<proteinExistence type="inferred from homology"/>
<comment type="cofactor">
    <cofactor evidence="1">
        <name>Zn(2+)</name>
        <dbReference type="ChEBI" id="CHEBI:29105"/>
    </cofactor>
</comment>
<dbReference type="InterPro" id="IPR011032">
    <property type="entry name" value="GroES-like_sf"/>
</dbReference>
<dbReference type="InterPro" id="IPR036291">
    <property type="entry name" value="NAD(P)-bd_dom_sf"/>
</dbReference>
<evidence type="ECO:0000256" key="5">
    <source>
        <dbReference type="ARBA" id="ARBA00023002"/>
    </source>
</evidence>
<name>A0A9W6SGD9_9ACTN</name>
<dbReference type="InterPro" id="IPR013154">
    <property type="entry name" value="ADH-like_N"/>
</dbReference>
<keyword evidence="4" id="KW-0862">Zinc</keyword>
<sequence>MFVWDRARMRTAWLHGAGDVRVTEGPVPEPGPGEALVKVTAVGLCGSDLHWYGEGAIGDVRLSEPIVPGHETAGVVMSGALTGRRVAVDPAIPCHRCELCVEGHPNLCADLRFAGYADTPGGLREYLTWPEHRLHVLPDAIGDAEGALLEPLGVAIHALDLGRVRLGMSVAVVGCGPIGLMLVRLARLAGATRVLAADPLPHRREAALRMGADDVFDEPVAGAHVAFEVAGNDAAVDLAIGACRPGARLVLVGIPETDTTTFRASPARRRGLTIALARRMKEVYPRAMSVAAAVDLTSLVTDVFPLEKAGEAFAHAAARAGLKTVVGP</sequence>
<evidence type="ECO:0000256" key="3">
    <source>
        <dbReference type="ARBA" id="ARBA00022723"/>
    </source>
</evidence>
<dbReference type="SUPFAM" id="SSF50129">
    <property type="entry name" value="GroES-like"/>
    <property type="match status" value="1"/>
</dbReference>
<dbReference type="Gene3D" id="3.40.50.720">
    <property type="entry name" value="NAD(P)-binding Rossmann-like Domain"/>
    <property type="match status" value="1"/>
</dbReference>
<keyword evidence="3" id="KW-0479">Metal-binding</keyword>
<accession>A0A9W6SGD9</accession>
<dbReference type="EMBL" id="BSTX01000001">
    <property type="protein sequence ID" value="GLZ75525.1"/>
    <property type="molecule type" value="Genomic_DNA"/>
</dbReference>
<comment type="caution">
    <text evidence="8">The sequence shown here is derived from an EMBL/GenBank/DDBJ whole genome shotgun (WGS) entry which is preliminary data.</text>
</comment>
<keyword evidence="9" id="KW-1185">Reference proteome</keyword>
<evidence type="ECO:0000256" key="2">
    <source>
        <dbReference type="ARBA" id="ARBA00008072"/>
    </source>
</evidence>
<dbReference type="Proteomes" id="UP001165079">
    <property type="component" value="Unassembled WGS sequence"/>
</dbReference>
<dbReference type="PANTHER" id="PTHR43161:SF9">
    <property type="entry name" value="SORBITOL DEHYDROGENASE"/>
    <property type="match status" value="1"/>
</dbReference>
<evidence type="ECO:0000259" key="6">
    <source>
        <dbReference type="Pfam" id="PF00107"/>
    </source>
</evidence>
<evidence type="ECO:0000313" key="8">
    <source>
        <dbReference type="EMBL" id="GLZ75525.1"/>
    </source>
</evidence>
<feature type="domain" description="Alcohol dehydrogenase-like N-terminal" evidence="7">
    <location>
        <begin position="31"/>
        <end position="139"/>
    </location>
</feature>
<reference evidence="8" key="1">
    <citation type="submission" date="2023-03" db="EMBL/GenBank/DDBJ databases">
        <title>Actinorhabdospora filicis NBRC 111898.</title>
        <authorList>
            <person name="Ichikawa N."/>
            <person name="Sato H."/>
            <person name="Tonouchi N."/>
        </authorList>
    </citation>
    <scope>NUCLEOTIDE SEQUENCE</scope>
    <source>
        <strain evidence="8">NBRC 111898</strain>
    </source>
</reference>
<dbReference type="Gene3D" id="3.90.180.10">
    <property type="entry name" value="Medium-chain alcohol dehydrogenases, catalytic domain"/>
    <property type="match status" value="1"/>
</dbReference>
<comment type="similarity">
    <text evidence="2">Belongs to the zinc-containing alcohol dehydrogenase family.</text>
</comment>
<evidence type="ECO:0000256" key="1">
    <source>
        <dbReference type="ARBA" id="ARBA00001947"/>
    </source>
</evidence>
<evidence type="ECO:0000259" key="7">
    <source>
        <dbReference type="Pfam" id="PF08240"/>
    </source>
</evidence>
<dbReference type="SUPFAM" id="SSF51735">
    <property type="entry name" value="NAD(P)-binding Rossmann-fold domains"/>
    <property type="match status" value="1"/>
</dbReference>